<keyword evidence="1" id="KW-0472">Membrane</keyword>
<keyword evidence="1" id="KW-1133">Transmembrane helix</keyword>
<feature type="transmembrane region" description="Helical" evidence="1">
    <location>
        <begin position="9"/>
        <end position="29"/>
    </location>
</feature>
<dbReference type="EMBL" id="MDTU01000001">
    <property type="protein sequence ID" value="ODN42859.1"/>
    <property type="molecule type" value="Genomic_DNA"/>
</dbReference>
<reference evidence="2 3" key="1">
    <citation type="submission" date="2016-08" db="EMBL/GenBank/DDBJ databases">
        <title>Draft genome sequence of Candidatus Piscirickettsia litoralis, from seawater.</title>
        <authorList>
            <person name="Wan X."/>
            <person name="Lee A.J."/>
            <person name="Hou S."/>
            <person name="Donachie S.P."/>
        </authorList>
    </citation>
    <scope>NUCLEOTIDE SEQUENCE [LARGE SCALE GENOMIC DNA]</scope>
    <source>
        <strain evidence="2 3">Y2</strain>
    </source>
</reference>
<proteinExistence type="predicted"/>
<sequence>MHLGGQKGSALVVVVIISALISLLVLRYAEQIELTVKANQAGLVGIQQQLDQLVDASIINQCIALKQSSCGSYGISLLGEDDHFAYYRLQSKKMAGQSKIFAVTIVN</sequence>
<dbReference type="Proteomes" id="UP000094329">
    <property type="component" value="Unassembled WGS sequence"/>
</dbReference>
<evidence type="ECO:0000313" key="3">
    <source>
        <dbReference type="Proteomes" id="UP000094329"/>
    </source>
</evidence>
<evidence type="ECO:0000256" key="1">
    <source>
        <dbReference type="SAM" id="Phobius"/>
    </source>
</evidence>
<keyword evidence="1" id="KW-0812">Transmembrane</keyword>
<gene>
    <name evidence="2" type="ORF">BGC07_07895</name>
</gene>
<evidence type="ECO:0000313" key="2">
    <source>
        <dbReference type="EMBL" id="ODN42859.1"/>
    </source>
</evidence>
<accession>A0ABX3A1V3</accession>
<protein>
    <recommendedName>
        <fullName evidence="4">MSHA biogenesis protein MshP</fullName>
    </recommendedName>
</protein>
<comment type="caution">
    <text evidence="2">The sequence shown here is derived from an EMBL/GenBank/DDBJ whole genome shotgun (WGS) entry which is preliminary data.</text>
</comment>
<evidence type="ECO:0008006" key="4">
    <source>
        <dbReference type="Google" id="ProtNLM"/>
    </source>
</evidence>
<keyword evidence="3" id="KW-1185">Reference proteome</keyword>
<name>A0ABX3A1V3_9GAMM</name>
<organism evidence="2 3">
    <name type="scientific">Piscirickettsia litoralis</name>
    <dbReference type="NCBI Taxonomy" id="1891921"/>
    <lineage>
        <taxon>Bacteria</taxon>
        <taxon>Pseudomonadati</taxon>
        <taxon>Pseudomonadota</taxon>
        <taxon>Gammaproteobacteria</taxon>
        <taxon>Thiotrichales</taxon>
        <taxon>Piscirickettsiaceae</taxon>
        <taxon>Piscirickettsia</taxon>
    </lineage>
</organism>